<accession>A0AAD5XUI5</accession>
<keyword evidence="1" id="KW-0539">Nucleus</keyword>
<dbReference type="PROSITE" id="PS51613">
    <property type="entry name" value="SAM_MT_RRMJ"/>
    <property type="match status" value="1"/>
</dbReference>
<proteinExistence type="predicted"/>
<keyword evidence="1" id="KW-0949">S-adenosyl-L-methionine</keyword>
<reference evidence="4" key="1">
    <citation type="submission" date="2020-05" db="EMBL/GenBank/DDBJ databases">
        <title>Phylogenomic resolution of chytrid fungi.</title>
        <authorList>
            <person name="Stajich J.E."/>
            <person name="Amses K."/>
            <person name="Simmons R."/>
            <person name="Seto K."/>
            <person name="Myers J."/>
            <person name="Bonds A."/>
            <person name="Quandt C.A."/>
            <person name="Barry K."/>
            <person name="Liu P."/>
            <person name="Grigoriev I."/>
            <person name="Longcore J.E."/>
            <person name="James T.Y."/>
        </authorList>
    </citation>
    <scope>NUCLEOTIDE SEQUENCE</scope>
    <source>
        <strain evidence="4">JEL0476</strain>
    </source>
</reference>
<comment type="catalytic activity">
    <reaction evidence="1">
        <text>a 5'-end (N(7)-methyl 5'-triphosphoguanosine)-ribonucleoside in mRNA + S-adenosyl-L-methionine = a 5'-end (N(7)-methyl 5'-triphosphoguanosine)-(2'-O-methyl-ribonucleoside) in mRNA + S-adenosyl-L-homocysteine + H(+)</text>
        <dbReference type="Rhea" id="RHEA:67020"/>
        <dbReference type="Rhea" id="RHEA-COMP:17167"/>
        <dbReference type="Rhea" id="RHEA-COMP:17168"/>
        <dbReference type="ChEBI" id="CHEBI:15378"/>
        <dbReference type="ChEBI" id="CHEBI:57856"/>
        <dbReference type="ChEBI" id="CHEBI:59789"/>
        <dbReference type="ChEBI" id="CHEBI:156461"/>
        <dbReference type="ChEBI" id="CHEBI:167609"/>
        <dbReference type="EC" id="2.1.1.57"/>
    </reaction>
</comment>
<evidence type="ECO:0000256" key="1">
    <source>
        <dbReference type="RuleBase" id="RU368012"/>
    </source>
</evidence>
<dbReference type="Proteomes" id="UP001211065">
    <property type="component" value="Unassembled WGS sequence"/>
</dbReference>
<keyword evidence="1" id="KW-0507">mRNA processing</keyword>
<dbReference type="Gene3D" id="3.40.50.12760">
    <property type="match status" value="1"/>
</dbReference>
<feature type="domain" description="RrmJ-type SAM-dependent 2'-O-MTase" evidence="3">
    <location>
        <begin position="120"/>
        <end position="310"/>
    </location>
</feature>
<keyword evidence="1 4" id="KW-0489">Methyltransferase</keyword>
<dbReference type="GO" id="GO:0006370">
    <property type="term" value="P:7-methylguanosine mRNA capping"/>
    <property type="evidence" value="ECO:0007669"/>
    <property type="project" value="UniProtKB-UniRule"/>
</dbReference>
<sequence>MEPLNICNNASLIYNYDEDPDYIKQTAISYIPPPNRHLDFKEPEEICFTLESSESLDVNFEKLLSIKTEKFLELDFSIFSDKNDLNELLKLKETLSKIPSHIFQINRKKANPTEFCSVSIFQNRSAVKLANLDYALINFRRKYNFNSFLDLCSGPGGFTEYLYWRVGFNLKGLGITLKGVQDFKPPLHPNFKPFYGKDGTGDITVEQNFLALSEFDQFDFVLADGGVACDEDKGNQEEHVKQLILCEIISAFITLRKDGDFLLKLFDALTPFTVELIYLLHKSFQKISLIKPVSSRPSNSEKYIYCEKFKFEKPPLAIITHLKTCNFELNKLNKVFFDMNSKSNQMSRHSNSEMQNKNSFITLSEKIELGLLNLTDIMNRSVVLNDGKFMNFIRSFNKRFYLQQFNALAELIEFCNEPQKYNYDRNAITKFYFQRWNIEYPEEIIPYQNDESADSRKRGRGRGRGKQTKFISNSFKDGKYNYTQTNRKREAAVDYHQNYKRSKFG</sequence>
<organism evidence="4 5">
    <name type="scientific">Clydaea vesicula</name>
    <dbReference type="NCBI Taxonomy" id="447962"/>
    <lineage>
        <taxon>Eukaryota</taxon>
        <taxon>Fungi</taxon>
        <taxon>Fungi incertae sedis</taxon>
        <taxon>Chytridiomycota</taxon>
        <taxon>Chytridiomycota incertae sedis</taxon>
        <taxon>Chytridiomycetes</taxon>
        <taxon>Lobulomycetales</taxon>
        <taxon>Lobulomycetaceae</taxon>
        <taxon>Clydaea</taxon>
    </lineage>
</organism>
<dbReference type="AlphaFoldDB" id="A0AAD5XUI5"/>
<evidence type="ECO:0000313" key="5">
    <source>
        <dbReference type="Proteomes" id="UP001211065"/>
    </source>
</evidence>
<dbReference type="InterPro" id="IPR050851">
    <property type="entry name" value="mRNA_Cap_2O-Ribose_MeTrfase"/>
</dbReference>
<protein>
    <recommendedName>
        <fullName evidence="1">Cap-specific mRNA (nucleoside-2'-O-)-methyltransferase 1</fullName>
        <ecNumber evidence="1">2.1.1.57</ecNumber>
    </recommendedName>
    <alternativeName>
        <fullName evidence="1">Cap1 2'O-ribose methyltransferase 1</fullName>
    </alternativeName>
</protein>
<keyword evidence="1" id="KW-0808">Transferase</keyword>
<evidence type="ECO:0000259" key="3">
    <source>
        <dbReference type="PROSITE" id="PS51613"/>
    </source>
</evidence>
<dbReference type="InterPro" id="IPR025816">
    <property type="entry name" value="RrmJ-type_MeTrfase"/>
</dbReference>
<dbReference type="Pfam" id="PF01728">
    <property type="entry name" value="FtsJ"/>
    <property type="match status" value="1"/>
</dbReference>
<evidence type="ECO:0000313" key="4">
    <source>
        <dbReference type="EMBL" id="KAJ3215919.1"/>
    </source>
</evidence>
<evidence type="ECO:0000256" key="2">
    <source>
        <dbReference type="SAM" id="MobiDB-lite"/>
    </source>
</evidence>
<dbReference type="GO" id="GO:0032259">
    <property type="term" value="P:methylation"/>
    <property type="evidence" value="ECO:0007669"/>
    <property type="project" value="UniProtKB-KW"/>
</dbReference>
<comment type="function">
    <text evidence="1">S-adenosyl-L-methionine-dependent methyltransferase that mediates RNA cap1 2'-O-ribose methylation to the 5'-cap structure of RNAs. Methylates the ribose of the first nucleotide of a m(7)GpppG-capped mRNA to produce m(7)GpppNmp (cap1).</text>
</comment>
<dbReference type="GO" id="GO:0005634">
    <property type="term" value="C:nucleus"/>
    <property type="evidence" value="ECO:0007669"/>
    <property type="project" value="UniProtKB-SubCell"/>
</dbReference>
<dbReference type="EMBL" id="JADGJW010000510">
    <property type="protein sequence ID" value="KAJ3215919.1"/>
    <property type="molecule type" value="Genomic_DNA"/>
</dbReference>
<feature type="compositionally biased region" description="Basic residues" evidence="2">
    <location>
        <begin position="457"/>
        <end position="467"/>
    </location>
</feature>
<dbReference type="GO" id="GO:0004483">
    <property type="term" value="F:methyltransferase cap1 activity"/>
    <property type="evidence" value="ECO:0007669"/>
    <property type="project" value="UniProtKB-UniRule"/>
</dbReference>
<dbReference type="GO" id="GO:0003676">
    <property type="term" value="F:nucleic acid binding"/>
    <property type="evidence" value="ECO:0007669"/>
    <property type="project" value="UniProtKB-UniRule"/>
</dbReference>
<dbReference type="InterPro" id="IPR002877">
    <property type="entry name" value="RNA_MeTrfase_FtsJ_dom"/>
</dbReference>
<dbReference type="PANTHER" id="PTHR16121:SF0">
    <property type="entry name" value="CAP-SPECIFIC MRNA (NUCLEOSIDE-2'-O-)-METHYLTRANSFERASE 1"/>
    <property type="match status" value="1"/>
</dbReference>
<name>A0AAD5XUI5_9FUNG</name>
<dbReference type="InterPro" id="IPR029063">
    <property type="entry name" value="SAM-dependent_MTases_sf"/>
</dbReference>
<gene>
    <name evidence="4" type="primary">FTSJD2</name>
    <name evidence="4" type="ORF">HK099_006142</name>
</gene>
<dbReference type="EC" id="2.1.1.57" evidence="1"/>
<comment type="caution">
    <text evidence="4">The sequence shown here is derived from an EMBL/GenBank/DDBJ whole genome shotgun (WGS) entry which is preliminary data.</text>
</comment>
<comment type="subcellular location">
    <subcellularLocation>
        <location evidence="1">Nucleus</location>
    </subcellularLocation>
</comment>
<dbReference type="SUPFAM" id="SSF53335">
    <property type="entry name" value="S-adenosyl-L-methionine-dependent methyltransferases"/>
    <property type="match status" value="1"/>
</dbReference>
<feature type="region of interest" description="Disordered" evidence="2">
    <location>
        <begin position="451"/>
        <end position="472"/>
    </location>
</feature>
<keyword evidence="1" id="KW-0506">mRNA capping</keyword>
<keyword evidence="5" id="KW-1185">Reference proteome</keyword>
<dbReference type="PANTHER" id="PTHR16121">
    <property type="entry name" value="CAP-SPECIFIC MRNA (NUCLEOSIDE-2'-O-)-METHYLTRANSFERASE 1-RELATED"/>
    <property type="match status" value="1"/>
</dbReference>
<dbReference type="GO" id="GO:0016556">
    <property type="term" value="P:mRNA modification"/>
    <property type="evidence" value="ECO:0007669"/>
    <property type="project" value="UniProtKB-UniRule"/>
</dbReference>
<dbReference type="GO" id="GO:0005737">
    <property type="term" value="C:cytoplasm"/>
    <property type="evidence" value="ECO:0007669"/>
    <property type="project" value="TreeGrafter"/>
</dbReference>